<organism evidence="3 4">
    <name type="scientific">Alpinimonas psychrophila</name>
    <dbReference type="NCBI Taxonomy" id="748908"/>
    <lineage>
        <taxon>Bacteria</taxon>
        <taxon>Bacillati</taxon>
        <taxon>Actinomycetota</taxon>
        <taxon>Actinomycetes</taxon>
        <taxon>Micrococcales</taxon>
        <taxon>Microbacteriaceae</taxon>
        <taxon>Alpinimonas</taxon>
    </lineage>
</organism>
<feature type="transmembrane region" description="Helical" evidence="1">
    <location>
        <begin position="15"/>
        <end position="40"/>
    </location>
</feature>
<keyword evidence="1" id="KW-0472">Membrane</keyword>
<evidence type="ECO:0000256" key="1">
    <source>
        <dbReference type="SAM" id="Phobius"/>
    </source>
</evidence>
<protein>
    <submittedName>
        <fullName evidence="3">Putative membrane protein</fullName>
    </submittedName>
</protein>
<evidence type="ECO:0000259" key="2">
    <source>
        <dbReference type="Pfam" id="PF13400"/>
    </source>
</evidence>
<gene>
    <name evidence="3" type="ORF">FB555_001134</name>
</gene>
<comment type="caution">
    <text evidence="3">The sequence shown here is derived from an EMBL/GenBank/DDBJ whole genome shotgun (WGS) entry which is preliminary data.</text>
</comment>
<keyword evidence="1" id="KW-1133">Transmembrane helix</keyword>
<dbReference type="RefSeq" id="WP_182484464.1">
    <property type="nucleotide sequence ID" value="NZ_JACGWU010000002.1"/>
</dbReference>
<dbReference type="Pfam" id="PF13400">
    <property type="entry name" value="Tad"/>
    <property type="match status" value="1"/>
</dbReference>
<reference evidence="3 4" key="1">
    <citation type="submission" date="2020-07" db="EMBL/GenBank/DDBJ databases">
        <title>Sequencing the genomes of 1000 actinobacteria strains.</title>
        <authorList>
            <person name="Klenk H.-P."/>
        </authorList>
    </citation>
    <scope>NUCLEOTIDE SEQUENCE [LARGE SCALE GENOMIC DNA]</scope>
    <source>
        <strain evidence="3 4">DSM 23737</strain>
    </source>
</reference>
<proteinExistence type="predicted"/>
<keyword evidence="1" id="KW-0812">Transmembrane</keyword>
<dbReference type="EMBL" id="JACGWU010000002">
    <property type="protein sequence ID" value="MBA8829036.1"/>
    <property type="molecule type" value="Genomic_DNA"/>
</dbReference>
<keyword evidence="4" id="KW-1185">Reference proteome</keyword>
<dbReference type="Proteomes" id="UP000524237">
    <property type="component" value="Unassembled WGS sequence"/>
</dbReference>
<dbReference type="InterPro" id="IPR028087">
    <property type="entry name" value="Tad_N"/>
</dbReference>
<sequence>MKEDGSHTSEEGSTLILIIFSAALALALILGVSAATSLYLERKRLFSLADGAALAASESFELSSVVIGETGSFVRPLMTDDAVNRAAQGYIAGAGATKLDGLEISRAVTRDGRSATIELAAYWRPPVVSLFLPEGIRLSVESTARSIFF</sequence>
<dbReference type="AlphaFoldDB" id="A0A7W3PP93"/>
<accession>A0A7W3PP93</accession>
<name>A0A7W3PP93_9MICO</name>
<evidence type="ECO:0000313" key="4">
    <source>
        <dbReference type="Proteomes" id="UP000524237"/>
    </source>
</evidence>
<evidence type="ECO:0000313" key="3">
    <source>
        <dbReference type="EMBL" id="MBA8829036.1"/>
    </source>
</evidence>
<feature type="domain" description="Putative Flp pilus-assembly TadG-like N-terminal" evidence="2">
    <location>
        <begin position="12"/>
        <end position="56"/>
    </location>
</feature>